<evidence type="ECO:0000313" key="3">
    <source>
        <dbReference type="EMBL" id="GID78409.1"/>
    </source>
</evidence>
<evidence type="ECO:0000259" key="2">
    <source>
        <dbReference type="PROSITE" id="PS50943"/>
    </source>
</evidence>
<sequence length="112" mass="12153">MSPTLGEIIRNRRELAELPLRQFASMVGISGPYLSQIERGLRAPSDRVLDGIARSLRTTADVLRRESAPEEATPAVLAAIADDPRLTASQRRALAEVYLAFVATGHTDRPGS</sequence>
<gene>
    <name evidence="3" type="ORF">Ade02nite_70500</name>
</gene>
<keyword evidence="4" id="KW-1185">Reference proteome</keyword>
<dbReference type="RefSeq" id="WP_203773301.1">
    <property type="nucleotide sequence ID" value="NZ_BAAABO010000038.1"/>
</dbReference>
<dbReference type="InterPro" id="IPR001387">
    <property type="entry name" value="Cro/C1-type_HTH"/>
</dbReference>
<dbReference type="PANTHER" id="PTHR46797">
    <property type="entry name" value="HTH-TYPE TRANSCRIPTIONAL REGULATOR"/>
    <property type="match status" value="1"/>
</dbReference>
<dbReference type="EMBL" id="BOMI01000146">
    <property type="protein sequence ID" value="GID78409.1"/>
    <property type="molecule type" value="Genomic_DNA"/>
</dbReference>
<dbReference type="PANTHER" id="PTHR46797:SF1">
    <property type="entry name" value="METHYLPHOSPHONATE SYNTHASE"/>
    <property type="match status" value="1"/>
</dbReference>
<evidence type="ECO:0000313" key="4">
    <source>
        <dbReference type="Proteomes" id="UP000609879"/>
    </source>
</evidence>
<protein>
    <recommendedName>
        <fullName evidence="2">HTH cro/C1-type domain-containing protein</fullName>
    </recommendedName>
</protein>
<keyword evidence="1" id="KW-0238">DNA-binding</keyword>
<evidence type="ECO:0000256" key="1">
    <source>
        <dbReference type="ARBA" id="ARBA00023125"/>
    </source>
</evidence>
<organism evidence="3 4">
    <name type="scientific">Paractinoplanes deccanensis</name>
    <dbReference type="NCBI Taxonomy" id="113561"/>
    <lineage>
        <taxon>Bacteria</taxon>
        <taxon>Bacillati</taxon>
        <taxon>Actinomycetota</taxon>
        <taxon>Actinomycetes</taxon>
        <taxon>Micromonosporales</taxon>
        <taxon>Micromonosporaceae</taxon>
        <taxon>Paractinoplanes</taxon>
    </lineage>
</organism>
<dbReference type="SUPFAM" id="SSF47413">
    <property type="entry name" value="lambda repressor-like DNA-binding domains"/>
    <property type="match status" value="1"/>
</dbReference>
<accession>A0ABQ3YEJ0</accession>
<dbReference type="InterPro" id="IPR050807">
    <property type="entry name" value="TransReg_Diox_bact_type"/>
</dbReference>
<dbReference type="CDD" id="cd00093">
    <property type="entry name" value="HTH_XRE"/>
    <property type="match status" value="1"/>
</dbReference>
<comment type="caution">
    <text evidence="3">The sequence shown here is derived from an EMBL/GenBank/DDBJ whole genome shotgun (WGS) entry which is preliminary data.</text>
</comment>
<reference evidence="3 4" key="1">
    <citation type="submission" date="2021-01" db="EMBL/GenBank/DDBJ databases">
        <title>Whole genome shotgun sequence of Actinoplanes deccanensis NBRC 13994.</title>
        <authorList>
            <person name="Komaki H."/>
            <person name="Tamura T."/>
        </authorList>
    </citation>
    <scope>NUCLEOTIDE SEQUENCE [LARGE SCALE GENOMIC DNA]</scope>
    <source>
        <strain evidence="3 4">NBRC 13994</strain>
    </source>
</reference>
<dbReference type="Proteomes" id="UP000609879">
    <property type="component" value="Unassembled WGS sequence"/>
</dbReference>
<feature type="domain" description="HTH cro/C1-type" evidence="2">
    <location>
        <begin position="9"/>
        <end position="63"/>
    </location>
</feature>
<dbReference type="Gene3D" id="1.10.260.40">
    <property type="entry name" value="lambda repressor-like DNA-binding domains"/>
    <property type="match status" value="1"/>
</dbReference>
<name>A0ABQ3YEJ0_9ACTN</name>
<dbReference type="SMART" id="SM00530">
    <property type="entry name" value="HTH_XRE"/>
    <property type="match status" value="1"/>
</dbReference>
<dbReference type="PROSITE" id="PS50943">
    <property type="entry name" value="HTH_CROC1"/>
    <property type="match status" value="1"/>
</dbReference>
<proteinExistence type="predicted"/>
<dbReference type="Pfam" id="PF01381">
    <property type="entry name" value="HTH_3"/>
    <property type="match status" value="1"/>
</dbReference>
<dbReference type="InterPro" id="IPR010982">
    <property type="entry name" value="Lambda_DNA-bd_dom_sf"/>
</dbReference>